<evidence type="ECO:0000313" key="2">
    <source>
        <dbReference type="EMBL" id="PNF19273.1"/>
    </source>
</evidence>
<feature type="domain" description="Endonuclease/exonuclease/phosphatase" evidence="1">
    <location>
        <begin position="6"/>
        <end position="222"/>
    </location>
</feature>
<name>A0A2J7PSG4_9NEOP</name>
<protein>
    <recommendedName>
        <fullName evidence="1">Endonuclease/exonuclease/phosphatase domain-containing protein</fullName>
    </recommendedName>
</protein>
<sequence>MDMRFGTWNVQNLYRAGSLRAVAEEISKYKLDLAGVQEVRWDGVGIAPAGDYTLFYGKGNEIHELGTGFFVHKRIVSAVKRVEFVSDRTSYIILKGRWCDIIVTNVHAPTEDKINDIKGRVCEELEQVFDKFPMYPMQILLGDFNAKVGREDIFKPTIGNESLHEISNDNGVRVVNFATSKNLTVKSTMFPHRNIHKLTWTSLDGKIHNQIDHILIDRRLHSSILDVHSFRAADCDTDHYLVVAKVMERVAVSKQTTHRDHMERFNFKKLNEVEGKEQNRVELK</sequence>
<dbReference type="InterPro" id="IPR036691">
    <property type="entry name" value="Endo/exonu/phosph_ase_sf"/>
</dbReference>
<keyword evidence="3" id="KW-1185">Reference proteome</keyword>
<accession>A0A2J7PSG4</accession>
<dbReference type="Proteomes" id="UP000235965">
    <property type="component" value="Unassembled WGS sequence"/>
</dbReference>
<dbReference type="Gene3D" id="3.60.10.10">
    <property type="entry name" value="Endonuclease/exonuclease/phosphatase"/>
    <property type="match status" value="1"/>
</dbReference>
<dbReference type="GO" id="GO:0003824">
    <property type="term" value="F:catalytic activity"/>
    <property type="evidence" value="ECO:0007669"/>
    <property type="project" value="InterPro"/>
</dbReference>
<dbReference type="CDD" id="cd09076">
    <property type="entry name" value="L1-EN"/>
    <property type="match status" value="1"/>
</dbReference>
<dbReference type="EMBL" id="NEVH01021928">
    <property type="protein sequence ID" value="PNF19273.1"/>
    <property type="molecule type" value="Genomic_DNA"/>
</dbReference>
<comment type="caution">
    <text evidence="2">The sequence shown here is derived from an EMBL/GenBank/DDBJ whole genome shotgun (WGS) entry which is preliminary data.</text>
</comment>
<organism evidence="2 3">
    <name type="scientific">Cryptotermes secundus</name>
    <dbReference type="NCBI Taxonomy" id="105785"/>
    <lineage>
        <taxon>Eukaryota</taxon>
        <taxon>Metazoa</taxon>
        <taxon>Ecdysozoa</taxon>
        <taxon>Arthropoda</taxon>
        <taxon>Hexapoda</taxon>
        <taxon>Insecta</taxon>
        <taxon>Pterygota</taxon>
        <taxon>Neoptera</taxon>
        <taxon>Polyneoptera</taxon>
        <taxon>Dictyoptera</taxon>
        <taxon>Blattodea</taxon>
        <taxon>Blattoidea</taxon>
        <taxon>Termitoidae</taxon>
        <taxon>Kalotermitidae</taxon>
        <taxon>Cryptotermitinae</taxon>
        <taxon>Cryptotermes</taxon>
    </lineage>
</organism>
<proteinExistence type="predicted"/>
<reference evidence="2 3" key="1">
    <citation type="submission" date="2017-12" db="EMBL/GenBank/DDBJ databases">
        <title>Hemimetabolous genomes reveal molecular basis of termite eusociality.</title>
        <authorList>
            <person name="Harrison M.C."/>
            <person name="Jongepier E."/>
            <person name="Robertson H.M."/>
            <person name="Arning N."/>
            <person name="Bitard-Feildel T."/>
            <person name="Chao H."/>
            <person name="Childers C.P."/>
            <person name="Dinh H."/>
            <person name="Doddapaneni H."/>
            <person name="Dugan S."/>
            <person name="Gowin J."/>
            <person name="Greiner C."/>
            <person name="Han Y."/>
            <person name="Hu H."/>
            <person name="Hughes D.S.T."/>
            <person name="Huylmans A.-K."/>
            <person name="Kemena C."/>
            <person name="Kremer L.P.M."/>
            <person name="Lee S.L."/>
            <person name="Lopez-Ezquerra A."/>
            <person name="Mallet L."/>
            <person name="Monroy-Kuhn J.M."/>
            <person name="Moser A."/>
            <person name="Murali S.C."/>
            <person name="Muzny D.M."/>
            <person name="Otani S."/>
            <person name="Piulachs M.-D."/>
            <person name="Poelchau M."/>
            <person name="Qu J."/>
            <person name="Schaub F."/>
            <person name="Wada-Katsumata A."/>
            <person name="Worley K.C."/>
            <person name="Xie Q."/>
            <person name="Ylla G."/>
            <person name="Poulsen M."/>
            <person name="Gibbs R.A."/>
            <person name="Schal C."/>
            <person name="Richards S."/>
            <person name="Belles X."/>
            <person name="Korb J."/>
            <person name="Bornberg-Bauer E."/>
        </authorList>
    </citation>
    <scope>NUCLEOTIDE SEQUENCE [LARGE SCALE GENOMIC DNA]</scope>
    <source>
        <tissue evidence="2">Whole body</tissue>
    </source>
</reference>
<dbReference type="SUPFAM" id="SSF56219">
    <property type="entry name" value="DNase I-like"/>
    <property type="match status" value="1"/>
</dbReference>
<evidence type="ECO:0000259" key="1">
    <source>
        <dbReference type="Pfam" id="PF03372"/>
    </source>
</evidence>
<dbReference type="InParanoid" id="A0A2J7PSG4"/>
<gene>
    <name evidence="2" type="ORF">B7P43_G07508</name>
</gene>
<dbReference type="Pfam" id="PF03372">
    <property type="entry name" value="Exo_endo_phos"/>
    <property type="match status" value="1"/>
</dbReference>
<dbReference type="AlphaFoldDB" id="A0A2J7PSG4"/>
<evidence type="ECO:0000313" key="3">
    <source>
        <dbReference type="Proteomes" id="UP000235965"/>
    </source>
</evidence>
<dbReference type="InterPro" id="IPR005135">
    <property type="entry name" value="Endo/exonuclease/phosphatase"/>
</dbReference>